<dbReference type="RefSeq" id="WP_377389934.1">
    <property type="nucleotide sequence ID" value="NZ_JBHSAN010000019.1"/>
</dbReference>
<feature type="domain" description="YdhG-like" evidence="1">
    <location>
        <begin position="22"/>
        <end position="115"/>
    </location>
</feature>
<evidence type="ECO:0000313" key="3">
    <source>
        <dbReference type="Proteomes" id="UP001597478"/>
    </source>
</evidence>
<dbReference type="Pfam" id="PF08818">
    <property type="entry name" value="DUF1801"/>
    <property type="match status" value="1"/>
</dbReference>
<evidence type="ECO:0000313" key="2">
    <source>
        <dbReference type="EMBL" id="MFD2802202.1"/>
    </source>
</evidence>
<evidence type="ECO:0000259" key="1">
    <source>
        <dbReference type="Pfam" id="PF08818"/>
    </source>
</evidence>
<dbReference type="SUPFAM" id="SSF159888">
    <property type="entry name" value="YdhG-like"/>
    <property type="match status" value="1"/>
</dbReference>
<reference evidence="3" key="1">
    <citation type="journal article" date="2019" name="Int. J. Syst. Evol. Microbiol.">
        <title>The Global Catalogue of Microorganisms (GCM) 10K type strain sequencing project: providing services to taxonomists for standard genome sequencing and annotation.</title>
        <authorList>
            <consortium name="The Broad Institute Genomics Platform"/>
            <consortium name="The Broad Institute Genome Sequencing Center for Infectious Disease"/>
            <person name="Wu L."/>
            <person name="Ma J."/>
        </authorList>
    </citation>
    <scope>NUCLEOTIDE SEQUENCE [LARGE SCALE GENOMIC DNA]</scope>
    <source>
        <strain evidence="3">IBRC-M 10906</strain>
    </source>
</reference>
<proteinExistence type="predicted"/>
<accession>A0ABW5WEH6</accession>
<comment type="caution">
    <text evidence="2">The sequence shown here is derived from an EMBL/GenBank/DDBJ whole genome shotgun (WGS) entry which is preliminary data.</text>
</comment>
<gene>
    <name evidence="2" type="ORF">ACFS2C_22705</name>
</gene>
<sequence>MATNTTVEDYLAALPEPLADAGKAMLALIRDALPGANEAMWHGHPVWSAGDAPGKQPICLLKGYKAHLAFSLWRGQAVPDPSGRLEPGAREMAGVKLRGADDVDEAVFSGWLREARALG</sequence>
<dbReference type="EMBL" id="JBHUOF010000042">
    <property type="protein sequence ID" value="MFD2802202.1"/>
    <property type="molecule type" value="Genomic_DNA"/>
</dbReference>
<dbReference type="InterPro" id="IPR014922">
    <property type="entry name" value="YdhG-like"/>
</dbReference>
<name>A0ABW5WEH6_9PSEU</name>
<dbReference type="Proteomes" id="UP001597478">
    <property type="component" value="Unassembled WGS sequence"/>
</dbReference>
<dbReference type="Gene3D" id="3.90.1150.200">
    <property type="match status" value="1"/>
</dbReference>
<organism evidence="2 3">
    <name type="scientific">Prauserella oleivorans</name>
    <dbReference type="NCBI Taxonomy" id="1478153"/>
    <lineage>
        <taxon>Bacteria</taxon>
        <taxon>Bacillati</taxon>
        <taxon>Actinomycetota</taxon>
        <taxon>Actinomycetes</taxon>
        <taxon>Pseudonocardiales</taxon>
        <taxon>Pseudonocardiaceae</taxon>
        <taxon>Prauserella</taxon>
    </lineage>
</organism>
<keyword evidence="3" id="KW-1185">Reference proteome</keyword>
<protein>
    <submittedName>
        <fullName evidence="2">DUF1801 domain-containing protein</fullName>
    </submittedName>
</protein>